<reference evidence="2 3" key="1">
    <citation type="submission" date="2016-11" db="EMBL/GenBank/DDBJ databases">
        <authorList>
            <person name="Jaros S."/>
            <person name="Januszkiewicz K."/>
            <person name="Wedrychowicz H."/>
        </authorList>
    </citation>
    <scope>NUCLEOTIDE SEQUENCE [LARGE SCALE GENOMIC DNA]</scope>
    <source>
        <strain evidence="2 3">NF2</strain>
    </source>
</reference>
<sequence>MELRDRYAGSLLGLAVGDALGTTLEFRKPGTFEPLTEMVGGGPFNLKPGEWTDDTSMALCLAESLITQNGFDPVDQMNRYVAWFREGYMSCKDHCFDIGNITKEALWRFEQTKNPFSGSDHPMSAGNGSIMRLASVALYYANQPALAIDYCAQSSRTTHATAKAVDGCRFLGALLLGALQGISKEELLTDSFSPIAGLWEKQPLDPDIARVANGSYKGKTGKEIKGSGYVVDSLEAALWAFYSSSSFEEGLFLAVNLGDDADTTGAVYGQLAGAYYGVEGLPQRMLKLLAKRELMEEFAQKLYEHATR</sequence>
<dbReference type="GO" id="GO:0046872">
    <property type="term" value="F:metal ion binding"/>
    <property type="evidence" value="ECO:0007669"/>
    <property type="project" value="UniProtKB-KW"/>
</dbReference>
<comment type="cofactor">
    <cofactor evidence="1">
        <name>Mg(2+)</name>
        <dbReference type="ChEBI" id="CHEBI:18420"/>
    </cofactor>
    <text evidence="1">Binds 2 magnesium ions per subunit.</text>
</comment>
<dbReference type="SUPFAM" id="SSF101478">
    <property type="entry name" value="ADP-ribosylglycohydrolase"/>
    <property type="match status" value="1"/>
</dbReference>
<feature type="binding site" evidence="1">
    <location>
        <position position="263"/>
    </location>
    <ligand>
        <name>Mg(2+)</name>
        <dbReference type="ChEBI" id="CHEBI:18420"/>
        <label>1</label>
    </ligand>
</feature>
<dbReference type="EMBL" id="CP018145">
    <property type="protein sequence ID" value="ASJ52294.1"/>
    <property type="molecule type" value="Genomic_DNA"/>
</dbReference>
<keyword evidence="2" id="KW-0378">Hydrolase</keyword>
<dbReference type="Gene3D" id="1.10.4080.10">
    <property type="entry name" value="ADP-ribosylation/Crystallin J1"/>
    <property type="match status" value="1"/>
</dbReference>
<evidence type="ECO:0000313" key="2">
    <source>
        <dbReference type="EMBL" id="ASJ52294.1"/>
    </source>
</evidence>
<feature type="binding site" evidence="1">
    <location>
        <position position="53"/>
    </location>
    <ligand>
        <name>Mg(2+)</name>
        <dbReference type="ChEBI" id="CHEBI:18420"/>
        <label>1</label>
    </ligand>
</feature>
<dbReference type="Proteomes" id="UP000197781">
    <property type="component" value="Chromosome"/>
</dbReference>
<gene>
    <name evidence="2" type="ORF">BP422_01320</name>
</gene>
<name>A0A220MBC8_9BACL</name>
<evidence type="ECO:0000256" key="1">
    <source>
        <dbReference type="PIRSR" id="PIRSR605502-1"/>
    </source>
</evidence>
<dbReference type="Pfam" id="PF03747">
    <property type="entry name" value="ADP_ribosyl_GH"/>
    <property type="match status" value="1"/>
</dbReference>
<dbReference type="PANTHER" id="PTHR16222">
    <property type="entry name" value="ADP-RIBOSYLGLYCOHYDROLASE"/>
    <property type="match status" value="1"/>
</dbReference>
<proteinExistence type="predicted"/>
<dbReference type="GO" id="GO:0016787">
    <property type="term" value="F:hydrolase activity"/>
    <property type="evidence" value="ECO:0007669"/>
    <property type="project" value="UniProtKB-KW"/>
</dbReference>
<evidence type="ECO:0000313" key="3">
    <source>
        <dbReference type="Proteomes" id="UP000197781"/>
    </source>
</evidence>
<feature type="binding site" evidence="1">
    <location>
        <position position="54"/>
    </location>
    <ligand>
        <name>Mg(2+)</name>
        <dbReference type="ChEBI" id="CHEBI:18420"/>
        <label>1</label>
    </ligand>
</feature>
<dbReference type="InterPro" id="IPR005502">
    <property type="entry name" value="Ribosyl_crysJ1"/>
</dbReference>
<dbReference type="KEGG" id="bfm:BP422_01320"/>
<dbReference type="InterPro" id="IPR036705">
    <property type="entry name" value="Ribosyl_crysJ1_sf"/>
</dbReference>
<protein>
    <submittedName>
        <fullName evidence="2">ADP-ribosylglycohydrolase</fullName>
    </submittedName>
</protein>
<dbReference type="PANTHER" id="PTHR16222:SF12">
    <property type="entry name" value="ADP-RIBOSYLGLYCOHYDROLASE-RELATED"/>
    <property type="match status" value="1"/>
</dbReference>
<keyword evidence="1" id="KW-0479">Metal-binding</keyword>
<organism evidence="2 3">
    <name type="scientific">Brevibacillus formosus</name>
    <dbReference type="NCBI Taxonomy" id="54913"/>
    <lineage>
        <taxon>Bacteria</taxon>
        <taxon>Bacillati</taxon>
        <taxon>Bacillota</taxon>
        <taxon>Bacilli</taxon>
        <taxon>Bacillales</taxon>
        <taxon>Paenibacillaceae</taxon>
        <taxon>Brevibacillus</taxon>
    </lineage>
</organism>
<dbReference type="InterPro" id="IPR050792">
    <property type="entry name" value="ADP-ribosylglycohydrolase"/>
</dbReference>
<keyword evidence="1" id="KW-0460">Magnesium</keyword>
<accession>A0A220MBC8</accession>
<feature type="binding site" evidence="1">
    <location>
        <position position="262"/>
    </location>
    <ligand>
        <name>Mg(2+)</name>
        <dbReference type="ChEBI" id="CHEBI:18420"/>
        <label>1</label>
    </ligand>
</feature>
<dbReference type="RefSeq" id="WP_088906214.1">
    <property type="nucleotide sequence ID" value="NZ_CP018145.1"/>
</dbReference>
<feature type="binding site" evidence="1">
    <location>
        <position position="52"/>
    </location>
    <ligand>
        <name>Mg(2+)</name>
        <dbReference type="ChEBI" id="CHEBI:18420"/>
        <label>1</label>
    </ligand>
</feature>
<feature type="binding site" evidence="1">
    <location>
        <position position="260"/>
    </location>
    <ligand>
        <name>Mg(2+)</name>
        <dbReference type="ChEBI" id="CHEBI:18420"/>
        <label>1</label>
    </ligand>
</feature>
<dbReference type="AlphaFoldDB" id="A0A220MBC8"/>